<feature type="signal peptide" evidence="1">
    <location>
        <begin position="1"/>
        <end position="19"/>
    </location>
</feature>
<dbReference type="GeneID" id="63714768"/>
<evidence type="ECO:0000256" key="1">
    <source>
        <dbReference type="SAM" id="SignalP"/>
    </source>
</evidence>
<reference evidence="2 3" key="1">
    <citation type="journal article" date="2016" name="Sci. Rep.">
        <title>Insights into Adaptations to a Near-Obligate Nematode Endoparasitic Lifestyle from the Finished Genome of Drechmeria coniospora.</title>
        <authorList>
            <person name="Zhang L."/>
            <person name="Zhou Z."/>
            <person name="Guo Q."/>
            <person name="Fokkens L."/>
            <person name="Miskei M."/>
            <person name="Pocsi I."/>
            <person name="Zhang W."/>
            <person name="Chen M."/>
            <person name="Wang L."/>
            <person name="Sun Y."/>
            <person name="Donzelli B.G."/>
            <person name="Gibson D.M."/>
            <person name="Nelson D.R."/>
            <person name="Luo J.G."/>
            <person name="Rep M."/>
            <person name="Liu H."/>
            <person name="Yang S."/>
            <person name="Wang J."/>
            <person name="Krasnoff S.B."/>
            <person name="Xu Y."/>
            <person name="Molnar I."/>
            <person name="Lin M."/>
        </authorList>
    </citation>
    <scope>NUCLEOTIDE SEQUENCE [LARGE SCALE GENOMIC DNA]</scope>
    <source>
        <strain evidence="2 3">ARSEF 6962</strain>
    </source>
</reference>
<keyword evidence="3" id="KW-1185">Reference proteome</keyword>
<feature type="chain" id="PRO_5007580935" description="Cell wall galactomannoprotein" evidence="1">
    <location>
        <begin position="20"/>
        <end position="181"/>
    </location>
</feature>
<protein>
    <recommendedName>
        <fullName evidence="4">Cell wall galactomannoprotein</fullName>
    </recommendedName>
</protein>
<comment type="caution">
    <text evidence="2">The sequence shown here is derived from an EMBL/GenBank/DDBJ whole genome shotgun (WGS) entry which is preliminary data.</text>
</comment>
<dbReference type="Proteomes" id="UP000076580">
    <property type="component" value="Chromosome 01"/>
</dbReference>
<proteinExistence type="predicted"/>
<evidence type="ECO:0000313" key="2">
    <source>
        <dbReference type="EMBL" id="KYK60985.1"/>
    </source>
</evidence>
<dbReference type="AlphaFoldDB" id="A0A151GV46"/>
<sequence length="181" mass="19405">MKVAGAIVLATCALAAGTANPFDASLDDIWRQTKRLAFKTEPPFNSSRFDSESRALAEAVIDGITNLELHSHAPADRDFVDRLARILGSLNYLHDRLDGVKSDVVQARACEGVHGVLAYLGEVFLHLTREIVATVPDHGLGGEVEVETGAMMQVLGDVRSDFSEDNCHAEANDDGSAATQS</sequence>
<dbReference type="InParanoid" id="A0A151GV46"/>
<dbReference type="RefSeq" id="XP_040660337.1">
    <property type="nucleotide sequence ID" value="XM_040799454.1"/>
</dbReference>
<gene>
    <name evidence="2" type="ORF">DCS_02125</name>
</gene>
<evidence type="ECO:0008006" key="4">
    <source>
        <dbReference type="Google" id="ProtNLM"/>
    </source>
</evidence>
<evidence type="ECO:0000313" key="3">
    <source>
        <dbReference type="Proteomes" id="UP000076580"/>
    </source>
</evidence>
<dbReference type="EMBL" id="LAYC01000001">
    <property type="protein sequence ID" value="KYK60985.1"/>
    <property type="molecule type" value="Genomic_DNA"/>
</dbReference>
<organism evidence="2 3">
    <name type="scientific">Drechmeria coniospora</name>
    <name type="common">Nematophagous fungus</name>
    <name type="synonym">Meria coniospora</name>
    <dbReference type="NCBI Taxonomy" id="98403"/>
    <lineage>
        <taxon>Eukaryota</taxon>
        <taxon>Fungi</taxon>
        <taxon>Dikarya</taxon>
        <taxon>Ascomycota</taxon>
        <taxon>Pezizomycotina</taxon>
        <taxon>Sordariomycetes</taxon>
        <taxon>Hypocreomycetidae</taxon>
        <taxon>Hypocreales</taxon>
        <taxon>Ophiocordycipitaceae</taxon>
        <taxon>Drechmeria</taxon>
    </lineage>
</organism>
<accession>A0A151GV46</accession>
<name>A0A151GV46_DRECN</name>
<keyword evidence="1" id="KW-0732">Signal</keyword>